<dbReference type="AlphaFoldDB" id="A0AA38LR67"/>
<feature type="region of interest" description="Disordered" evidence="1">
    <location>
        <begin position="45"/>
        <end position="70"/>
    </location>
</feature>
<name>A0AA38LR67_9TREE</name>
<dbReference type="Proteomes" id="UP001164286">
    <property type="component" value="Unassembled WGS sequence"/>
</dbReference>
<feature type="region of interest" description="Disordered" evidence="1">
    <location>
        <begin position="199"/>
        <end position="233"/>
    </location>
</feature>
<evidence type="ECO:0000256" key="2">
    <source>
        <dbReference type="SAM" id="Phobius"/>
    </source>
</evidence>
<dbReference type="RefSeq" id="XP_052943839.1">
    <property type="nucleotide sequence ID" value="XM_053090250.1"/>
</dbReference>
<evidence type="ECO:0000313" key="3">
    <source>
        <dbReference type="EMBL" id="KAI9634062.1"/>
    </source>
</evidence>
<feature type="compositionally biased region" description="Basic and acidic residues" evidence="1">
    <location>
        <begin position="144"/>
        <end position="157"/>
    </location>
</feature>
<dbReference type="GeneID" id="77729455"/>
<feature type="region of interest" description="Disordered" evidence="1">
    <location>
        <begin position="144"/>
        <end position="187"/>
    </location>
</feature>
<feature type="transmembrane region" description="Helical" evidence="2">
    <location>
        <begin position="6"/>
        <end position="29"/>
    </location>
</feature>
<keyword evidence="2" id="KW-1133">Transmembrane helix</keyword>
<sequence length="349" mass="36815">MISDTVKIVLVVVSPVVFFSSLVVIGLLIRRRVNKRSPPLLSAQAPHAETLAADSSASNDPNPGILGPSVELPAHSEKVISVRRLSAYPHMDEIRRVSSVVSTLGDVTAVQQERTRRGSTASISIGGGDVATTLIVTEMGDGHVGVERRPSIPEAHDLPASSSTRTRAGSASTSSATRDPGSPQDKRFSMHLSYIVPSTSMSPSELMETLTTPLPPMSATPHPRSPTKKKERPDSIELAMARSPTLVSHHHPPPAPPAIPVLAPKAESPHTDPGQIFKGWEGFSSSPPSAVSRGADGELPPRRSSLDGKQIAKLVAGKTEKGPEGEVEAETVEIVLSPARIALPKSPDP</sequence>
<gene>
    <name evidence="3" type="ORF">MKK02DRAFT_38733</name>
</gene>
<feature type="compositionally biased region" description="Basic and acidic residues" evidence="1">
    <location>
        <begin position="295"/>
        <end position="306"/>
    </location>
</feature>
<accession>A0AA38LR67</accession>
<evidence type="ECO:0000313" key="4">
    <source>
        <dbReference type="Proteomes" id="UP001164286"/>
    </source>
</evidence>
<keyword evidence="4" id="KW-1185">Reference proteome</keyword>
<evidence type="ECO:0000256" key="1">
    <source>
        <dbReference type="SAM" id="MobiDB-lite"/>
    </source>
</evidence>
<feature type="compositionally biased region" description="Low complexity" evidence="1">
    <location>
        <begin position="160"/>
        <end position="178"/>
    </location>
</feature>
<dbReference type="EMBL" id="JAKWFO010000008">
    <property type="protein sequence ID" value="KAI9634062.1"/>
    <property type="molecule type" value="Genomic_DNA"/>
</dbReference>
<organism evidence="3 4">
    <name type="scientific">Dioszegia hungarica</name>
    <dbReference type="NCBI Taxonomy" id="4972"/>
    <lineage>
        <taxon>Eukaryota</taxon>
        <taxon>Fungi</taxon>
        <taxon>Dikarya</taxon>
        <taxon>Basidiomycota</taxon>
        <taxon>Agaricomycotina</taxon>
        <taxon>Tremellomycetes</taxon>
        <taxon>Tremellales</taxon>
        <taxon>Bulleribasidiaceae</taxon>
        <taxon>Dioszegia</taxon>
    </lineage>
</organism>
<protein>
    <submittedName>
        <fullName evidence="3">Uncharacterized protein</fullName>
    </submittedName>
</protein>
<reference evidence="3" key="1">
    <citation type="journal article" date="2022" name="G3 (Bethesda)">
        <title>High quality genome of the basidiomycete yeast Dioszegia hungarica PDD-24b-2 isolated from cloud water.</title>
        <authorList>
            <person name="Jarrige D."/>
            <person name="Haridas S."/>
            <person name="Bleykasten-Grosshans C."/>
            <person name="Joly M."/>
            <person name="Nadalig T."/>
            <person name="Sancelme M."/>
            <person name="Vuilleumier S."/>
            <person name="Grigoriev I.V."/>
            <person name="Amato P."/>
            <person name="Bringel F."/>
        </authorList>
    </citation>
    <scope>NUCLEOTIDE SEQUENCE</scope>
    <source>
        <strain evidence="3">PDD-24b-2</strain>
    </source>
</reference>
<proteinExistence type="predicted"/>
<keyword evidence="2" id="KW-0472">Membrane</keyword>
<comment type="caution">
    <text evidence="3">The sequence shown here is derived from an EMBL/GenBank/DDBJ whole genome shotgun (WGS) entry which is preliminary data.</text>
</comment>
<keyword evidence="2" id="KW-0812">Transmembrane</keyword>
<feature type="region of interest" description="Disordered" evidence="1">
    <location>
        <begin position="266"/>
        <end position="328"/>
    </location>
</feature>